<evidence type="ECO:0000256" key="6">
    <source>
        <dbReference type="ARBA" id="ARBA00022777"/>
    </source>
</evidence>
<comment type="similarity">
    <text evidence="1">Belongs to the protein kinase superfamily. CMGC Ser/Thr protein kinase family. MNB/DYRK subfamily.</text>
</comment>
<keyword evidence="3" id="KW-0723">Serine/threonine-protein kinase</keyword>
<comment type="catalytic activity">
    <reaction evidence="10">
        <text>L-tyrosyl-[protein] + ATP = O-phospho-L-tyrosyl-[protein] + ADP + H(+)</text>
        <dbReference type="Rhea" id="RHEA:10596"/>
        <dbReference type="Rhea" id="RHEA-COMP:10136"/>
        <dbReference type="Rhea" id="RHEA-COMP:20101"/>
        <dbReference type="ChEBI" id="CHEBI:15378"/>
        <dbReference type="ChEBI" id="CHEBI:30616"/>
        <dbReference type="ChEBI" id="CHEBI:46858"/>
        <dbReference type="ChEBI" id="CHEBI:61978"/>
        <dbReference type="ChEBI" id="CHEBI:456216"/>
        <dbReference type="EC" id="2.7.12.1"/>
    </reaction>
</comment>
<dbReference type="PANTHER" id="PTHR24058">
    <property type="entry name" value="DUAL SPECIFICITY PROTEIN KINASE"/>
    <property type="match status" value="1"/>
</dbReference>
<dbReference type="SMART" id="SM00220">
    <property type="entry name" value="S_TKc"/>
    <property type="match status" value="1"/>
</dbReference>
<evidence type="ECO:0000256" key="10">
    <source>
        <dbReference type="ARBA" id="ARBA00051680"/>
    </source>
</evidence>
<name>A0A078A293_STYLE</name>
<protein>
    <recommendedName>
        <fullName evidence="2">dual-specificity kinase</fullName>
        <ecNumber evidence="2">2.7.12.1</ecNumber>
    </recommendedName>
</protein>
<dbReference type="InterPro" id="IPR042521">
    <property type="entry name" value="DYRK"/>
</dbReference>
<proteinExistence type="inferred from homology"/>
<evidence type="ECO:0000313" key="13">
    <source>
        <dbReference type="Proteomes" id="UP000039865"/>
    </source>
</evidence>
<dbReference type="Gene3D" id="1.10.510.10">
    <property type="entry name" value="Transferase(Phosphotransferase) domain 1"/>
    <property type="match status" value="1"/>
</dbReference>
<gene>
    <name evidence="12" type="primary">Contig4555.g4863</name>
    <name evidence="12" type="ORF">STYLEM_5326</name>
</gene>
<dbReference type="GO" id="GO:0004712">
    <property type="term" value="F:protein serine/threonine/tyrosine kinase activity"/>
    <property type="evidence" value="ECO:0007669"/>
    <property type="project" value="UniProtKB-EC"/>
</dbReference>
<dbReference type="EMBL" id="CCKQ01005171">
    <property type="protein sequence ID" value="CDW76326.1"/>
    <property type="molecule type" value="Genomic_DNA"/>
</dbReference>
<dbReference type="SUPFAM" id="SSF56112">
    <property type="entry name" value="Protein kinase-like (PK-like)"/>
    <property type="match status" value="1"/>
</dbReference>
<keyword evidence="5" id="KW-0547">Nucleotide-binding</keyword>
<dbReference type="Gene3D" id="3.30.10.30">
    <property type="entry name" value="DYRK"/>
    <property type="match status" value="1"/>
</dbReference>
<evidence type="ECO:0000256" key="5">
    <source>
        <dbReference type="ARBA" id="ARBA00022741"/>
    </source>
</evidence>
<dbReference type="Pfam" id="PF00069">
    <property type="entry name" value="Pkinase"/>
    <property type="match status" value="1"/>
</dbReference>
<organism evidence="12 13">
    <name type="scientific">Stylonychia lemnae</name>
    <name type="common">Ciliate</name>
    <dbReference type="NCBI Taxonomy" id="5949"/>
    <lineage>
        <taxon>Eukaryota</taxon>
        <taxon>Sar</taxon>
        <taxon>Alveolata</taxon>
        <taxon>Ciliophora</taxon>
        <taxon>Intramacronucleata</taxon>
        <taxon>Spirotrichea</taxon>
        <taxon>Stichotrichia</taxon>
        <taxon>Sporadotrichida</taxon>
        <taxon>Oxytrichidae</taxon>
        <taxon>Stylonychinae</taxon>
        <taxon>Stylonychia</taxon>
    </lineage>
</organism>
<dbReference type="GO" id="GO:0005737">
    <property type="term" value="C:cytoplasm"/>
    <property type="evidence" value="ECO:0007669"/>
    <property type="project" value="TreeGrafter"/>
</dbReference>
<dbReference type="InParanoid" id="A0A078A293"/>
<comment type="catalytic activity">
    <reaction evidence="8">
        <text>L-seryl-[protein] + ATP = O-phospho-L-seryl-[protein] + ADP + H(+)</text>
        <dbReference type="Rhea" id="RHEA:17989"/>
        <dbReference type="Rhea" id="RHEA-COMP:9863"/>
        <dbReference type="Rhea" id="RHEA-COMP:11604"/>
        <dbReference type="ChEBI" id="CHEBI:15378"/>
        <dbReference type="ChEBI" id="CHEBI:29999"/>
        <dbReference type="ChEBI" id="CHEBI:30616"/>
        <dbReference type="ChEBI" id="CHEBI:83421"/>
        <dbReference type="ChEBI" id="CHEBI:456216"/>
        <dbReference type="EC" id="2.7.12.1"/>
    </reaction>
</comment>
<evidence type="ECO:0000256" key="2">
    <source>
        <dbReference type="ARBA" id="ARBA00013203"/>
    </source>
</evidence>
<dbReference type="InterPro" id="IPR011009">
    <property type="entry name" value="Kinase-like_dom_sf"/>
</dbReference>
<dbReference type="OrthoDB" id="10573106at2759"/>
<dbReference type="AlphaFoldDB" id="A0A078A293"/>
<evidence type="ECO:0000259" key="11">
    <source>
        <dbReference type="PROSITE" id="PS50011"/>
    </source>
</evidence>
<keyword evidence="7" id="KW-0067">ATP-binding</keyword>
<dbReference type="GO" id="GO:0005524">
    <property type="term" value="F:ATP binding"/>
    <property type="evidence" value="ECO:0007669"/>
    <property type="project" value="UniProtKB-KW"/>
</dbReference>
<evidence type="ECO:0000313" key="12">
    <source>
        <dbReference type="EMBL" id="CDW76326.1"/>
    </source>
</evidence>
<evidence type="ECO:0000256" key="3">
    <source>
        <dbReference type="ARBA" id="ARBA00022527"/>
    </source>
</evidence>
<keyword evidence="13" id="KW-1185">Reference proteome</keyword>
<dbReference type="PROSITE" id="PS00108">
    <property type="entry name" value="PROTEIN_KINASE_ST"/>
    <property type="match status" value="1"/>
</dbReference>
<comment type="catalytic activity">
    <reaction evidence="9">
        <text>L-threonyl-[protein] + ATP = O-phospho-L-threonyl-[protein] + ADP + H(+)</text>
        <dbReference type="Rhea" id="RHEA:46608"/>
        <dbReference type="Rhea" id="RHEA-COMP:11060"/>
        <dbReference type="Rhea" id="RHEA-COMP:11605"/>
        <dbReference type="ChEBI" id="CHEBI:15378"/>
        <dbReference type="ChEBI" id="CHEBI:30013"/>
        <dbReference type="ChEBI" id="CHEBI:30616"/>
        <dbReference type="ChEBI" id="CHEBI:61977"/>
        <dbReference type="ChEBI" id="CHEBI:456216"/>
        <dbReference type="EC" id="2.7.12.1"/>
    </reaction>
</comment>
<evidence type="ECO:0000256" key="8">
    <source>
        <dbReference type="ARBA" id="ARBA00049003"/>
    </source>
</evidence>
<keyword evidence="4" id="KW-0808">Transferase</keyword>
<dbReference type="Gene3D" id="3.30.200.20">
    <property type="entry name" value="Phosphorylase Kinase, domain 1"/>
    <property type="match status" value="1"/>
</dbReference>
<dbReference type="GO" id="GO:0004674">
    <property type="term" value="F:protein serine/threonine kinase activity"/>
    <property type="evidence" value="ECO:0007669"/>
    <property type="project" value="UniProtKB-KW"/>
</dbReference>
<reference evidence="12 13" key="1">
    <citation type="submission" date="2014-06" db="EMBL/GenBank/DDBJ databases">
        <authorList>
            <person name="Swart Estienne"/>
        </authorList>
    </citation>
    <scope>NUCLEOTIDE SEQUENCE [LARGE SCALE GENOMIC DNA]</scope>
    <source>
        <strain evidence="12 13">130c</strain>
    </source>
</reference>
<dbReference type="PROSITE" id="PS50011">
    <property type="entry name" value="PROTEIN_KINASE_DOM"/>
    <property type="match status" value="1"/>
</dbReference>
<dbReference type="GO" id="GO:0005856">
    <property type="term" value="C:cytoskeleton"/>
    <property type="evidence" value="ECO:0007669"/>
    <property type="project" value="TreeGrafter"/>
</dbReference>
<evidence type="ECO:0000256" key="4">
    <source>
        <dbReference type="ARBA" id="ARBA00022679"/>
    </source>
</evidence>
<accession>A0A078A293</accession>
<dbReference type="InterPro" id="IPR050494">
    <property type="entry name" value="Ser_Thr_dual-spec_kinase"/>
</dbReference>
<dbReference type="PANTHER" id="PTHR24058:SF22">
    <property type="entry name" value="DUAL SPECIFICITY TYROSINE-PHOSPHORYLATION-REGULATED KINASE 4"/>
    <property type="match status" value="1"/>
</dbReference>
<dbReference type="InterPro" id="IPR000719">
    <property type="entry name" value="Prot_kinase_dom"/>
</dbReference>
<dbReference type="EC" id="2.7.12.1" evidence="2"/>
<evidence type="ECO:0000256" key="7">
    <source>
        <dbReference type="ARBA" id="ARBA00022840"/>
    </source>
</evidence>
<dbReference type="InterPro" id="IPR008271">
    <property type="entry name" value="Ser/Thr_kinase_AS"/>
</dbReference>
<evidence type="ECO:0000256" key="1">
    <source>
        <dbReference type="ARBA" id="ARBA00008867"/>
    </source>
</evidence>
<feature type="domain" description="Protein kinase" evidence="11">
    <location>
        <begin position="497"/>
        <end position="789"/>
    </location>
</feature>
<keyword evidence="6 12" id="KW-0418">Kinase</keyword>
<sequence>MGGPGKLLKERTKGYSGKLEAKRQTETLNNKSNPQLLQVPHYKHSQQLTYLSPMKPIIQSEEGITRNLTFKTPEVKVNSHLFSEKRHQNQLLDIITPVKIENYTQAHSKTNSIHQNLMNSDARSENHESKQQHYQQEGRRQSLYEFDLKSLKEVSFNAYSKIRNFVKSKTRGNTSPDKQLHTDSKIVSCELKLVQMNSAKKDLNGQFSENNFQNMPNIKAGGVSDFKSQKSEICLSDHQSIDSSDQVTFQIINNMPNLAQSQTVTSRPSLLQTMKTKFQQLMNGHDATEVQSPLNDGSSLKANFKRYQKYNQIHQTYDNSGQNILNEFSGINSNDDQKSMFDNPFANRKSHDNLIGGGGVLAKHKSTKDEDRELSKVIDQQVFQNDNEGCQTMKANGSSPNKRRKQAYTDNFGLASSASNFNNKSGNAIAKQFQNLLIPYEKQEILKFSEIYYIGKLEAKESRKYKSILSTIDDNYGFDRKGGFYKVFIGDHLFYRYEILQELDRGAFGQVLRCKDHKTGLEVAVKINRNQTSHHNTCRAEAQIMQRLRNTISDEEEIVNTLRLFKTRILKYIDSFLFRNHYILQGLIYVKHCDVIHCDLKPENLMFSDSRKKDIKIIDFGSSCSKGLNAFTYVQSRFYRAPEVILGIPYDYSVDMWSLGCIIAELFRGRPIFPAQDENELMELQVLLCGNPPQYMIDKGKKKAQFFNINEGYKIIRSHQSRLKQITKNSTSLYHFIFLNRFTENMKNREMYEKLSRDEQLMMDLIIRCLNMDPTKRITCEEAIRHEWFKDLLVQCEKEIEQNIEELQNREYIDIHGNDLEEENEDENVVLTYPEQTSPSEASGQNPFLQSGSETIKISKFIKNSKPNPPTNKLYTNFQRVTVGTKDTSPLSYDKQYESAKVNSSNQTPYLKEQKILFTQRLGSTTTTQADSSGVGSKNKY</sequence>
<evidence type="ECO:0000256" key="9">
    <source>
        <dbReference type="ARBA" id="ARBA00049308"/>
    </source>
</evidence>
<dbReference type="Proteomes" id="UP000039865">
    <property type="component" value="Unassembled WGS sequence"/>
</dbReference>